<accession>A0A8X8X1N8</accession>
<reference evidence="8" key="1">
    <citation type="submission" date="2018-01" db="EMBL/GenBank/DDBJ databases">
        <authorList>
            <person name="Mao J.F."/>
        </authorList>
    </citation>
    <scope>NUCLEOTIDE SEQUENCE</scope>
    <source>
        <strain evidence="8">Huo1</strain>
        <tissue evidence="8">Leaf</tissue>
    </source>
</reference>
<evidence type="ECO:0000313" key="8">
    <source>
        <dbReference type="EMBL" id="KAG6404028.1"/>
    </source>
</evidence>
<evidence type="ECO:0000256" key="1">
    <source>
        <dbReference type="ARBA" id="ARBA00004906"/>
    </source>
</evidence>
<evidence type="ECO:0000256" key="2">
    <source>
        <dbReference type="ARBA" id="ARBA00022723"/>
    </source>
</evidence>
<evidence type="ECO:0000256" key="6">
    <source>
        <dbReference type="PROSITE-ProRule" id="PRU00175"/>
    </source>
</evidence>
<evidence type="ECO:0000256" key="4">
    <source>
        <dbReference type="ARBA" id="ARBA00022786"/>
    </source>
</evidence>
<keyword evidence="3 6" id="KW-0863">Zinc-finger</keyword>
<feature type="domain" description="RING-type" evidence="7">
    <location>
        <begin position="104"/>
        <end position="129"/>
    </location>
</feature>
<dbReference type="EMBL" id="PNBA02000013">
    <property type="protein sequence ID" value="KAG6404028.1"/>
    <property type="molecule type" value="Genomic_DNA"/>
</dbReference>
<comment type="caution">
    <text evidence="8">The sequence shown here is derived from an EMBL/GenBank/DDBJ whole genome shotgun (WGS) entry which is preliminary data.</text>
</comment>
<dbReference type="PROSITE" id="PS50089">
    <property type="entry name" value="ZF_RING_2"/>
    <property type="match status" value="1"/>
</dbReference>
<dbReference type="SUPFAM" id="SSF57850">
    <property type="entry name" value="RING/U-box"/>
    <property type="match status" value="1"/>
</dbReference>
<organism evidence="8">
    <name type="scientific">Salvia splendens</name>
    <name type="common">Scarlet sage</name>
    <dbReference type="NCBI Taxonomy" id="180675"/>
    <lineage>
        <taxon>Eukaryota</taxon>
        <taxon>Viridiplantae</taxon>
        <taxon>Streptophyta</taxon>
        <taxon>Embryophyta</taxon>
        <taxon>Tracheophyta</taxon>
        <taxon>Spermatophyta</taxon>
        <taxon>Magnoliopsida</taxon>
        <taxon>eudicotyledons</taxon>
        <taxon>Gunneridae</taxon>
        <taxon>Pentapetalae</taxon>
        <taxon>asterids</taxon>
        <taxon>lamiids</taxon>
        <taxon>Lamiales</taxon>
        <taxon>Lamiaceae</taxon>
        <taxon>Nepetoideae</taxon>
        <taxon>Mentheae</taxon>
        <taxon>Salviinae</taxon>
        <taxon>Salvia</taxon>
        <taxon>Salvia subgen. Calosphace</taxon>
        <taxon>core Calosphace</taxon>
    </lineage>
</organism>
<keyword evidence="9" id="KW-1185">Reference proteome</keyword>
<keyword evidence="4" id="KW-0833">Ubl conjugation pathway</keyword>
<reference evidence="8" key="2">
    <citation type="submission" date="2020-08" db="EMBL/GenBank/DDBJ databases">
        <title>Plant Genome Project.</title>
        <authorList>
            <person name="Zhang R.-G."/>
        </authorList>
    </citation>
    <scope>NUCLEOTIDE SEQUENCE</scope>
    <source>
        <strain evidence="8">Huo1</strain>
        <tissue evidence="8">Leaf</tissue>
    </source>
</reference>
<dbReference type="Gene3D" id="3.30.40.10">
    <property type="entry name" value="Zinc/RING finger domain, C3HC4 (zinc finger)"/>
    <property type="match status" value="1"/>
</dbReference>
<dbReference type="GO" id="GO:0008270">
    <property type="term" value="F:zinc ion binding"/>
    <property type="evidence" value="ECO:0007669"/>
    <property type="project" value="UniProtKB-KW"/>
</dbReference>
<dbReference type="InterPro" id="IPR013083">
    <property type="entry name" value="Znf_RING/FYVE/PHD"/>
</dbReference>
<protein>
    <recommendedName>
        <fullName evidence="7">RING-type domain-containing protein</fullName>
    </recommendedName>
</protein>
<gene>
    <name evidence="8" type="ORF">SASPL_136264</name>
</gene>
<dbReference type="Pfam" id="PF12678">
    <property type="entry name" value="zf-rbx1"/>
    <property type="match status" value="1"/>
</dbReference>
<evidence type="ECO:0000259" key="7">
    <source>
        <dbReference type="PROSITE" id="PS50089"/>
    </source>
</evidence>
<keyword evidence="2" id="KW-0479">Metal-binding</keyword>
<evidence type="ECO:0000256" key="3">
    <source>
        <dbReference type="ARBA" id="ARBA00022771"/>
    </source>
</evidence>
<dbReference type="Proteomes" id="UP000298416">
    <property type="component" value="Unassembled WGS sequence"/>
</dbReference>
<sequence>MGAYRNRVIWYDRSMLQSDETIFVIPPNQSRHPSTAAPNWYDCSMVQGDETIFLVPRDQSRRFVAAANGHDRNQGFPQNGNTSERRRRMIAEHIRTQIRKIVRLDCGHYYHQRCITHWLNVKNTCPLCQAPVV</sequence>
<keyword evidence="5" id="KW-0862">Zinc</keyword>
<dbReference type="InterPro" id="IPR024766">
    <property type="entry name" value="Znf_RING_H2"/>
</dbReference>
<dbReference type="InterPro" id="IPR001841">
    <property type="entry name" value="Znf_RING"/>
</dbReference>
<comment type="pathway">
    <text evidence="1">Protein modification; protein ubiquitination.</text>
</comment>
<evidence type="ECO:0000313" key="9">
    <source>
        <dbReference type="Proteomes" id="UP000298416"/>
    </source>
</evidence>
<name>A0A8X8X1N8_SALSN</name>
<dbReference type="AlphaFoldDB" id="A0A8X8X1N8"/>
<evidence type="ECO:0000256" key="5">
    <source>
        <dbReference type="ARBA" id="ARBA00022833"/>
    </source>
</evidence>
<proteinExistence type="predicted"/>